<gene>
    <name evidence="3" type="ORF">ALC56_07507</name>
</gene>
<reference evidence="3 4" key="1">
    <citation type="submission" date="2016-03" db="EMBL/GenBank/DDBJ databases">
        <title>Trachymyrmex septentrionalis WGS genome.</title>
        <authorList>
            <person name="Nygaard S."/>
            <person name="Hu H."/>
            <person name="Boomsma J."/>
            <person name="Zhang G."/>
        </authorList>
    </citation>
    <scope>NUCLEOTIDE SEQUENCE [LARGE SCALE GENOMIC DNA]</scope>
    <source>
        <strain evidence="3">Tsep2-gDNA-1</strain>
        <tissue evidence="3">Whole body</tissue>
    </source>
</reference>
<protein>
    <recommendedName>
        <fullName evidence="2">GATA-type domain-containing protein</fullName>
    </recommendedName>
</protein>
<dbReference type="Gene3D" id="4.10.60.10">
    <property type="entry name" value="Zinc finger, CCHC-type"/>
    <property type="match status" value="1"/>
</dbReference>
<keyword evidence="1" id="KW-0479">Metal-binding</keyword>
<dbReference type="GO" id="GO:0008270">
    <property type="term" value="F:zinc ion binding"/>
    <property type="evidence" value="ECO:0007669"/>
    <property type="project" value="UniProtKB-KW"/>
</dbReference>
<dbReference type="EMBL" id="KQ981677">
    <property type="protein sequence ID" value="KYN38107.1"/>
    <property type="molecule type" value="Genomic_DNA"/>
</dbReference>
<accession>A0A195FD30</accession>
<dbReference type="PROSITE" id="PS50114">
    <property type="entry name" value="GATA_ZN_FINGER_2"/>
    <property type="match status" value="1"/>
</dbReference>
<name>A0A195FD30_9HYME</name>
<evidence type="ECO:0000256" key="1">
    <source>
        <dbReference type="PROSITE-ProRule" id="PRU00094"/>
    </source>
</evidence>
<dbReference type="InterPro" id="IPR000679">
    <property type="entry name" value="Znf_GATA"/>
</dbReference>
<keyword evidence="1" id="KW-0863">Zinc-finger</keyword>
<feature type="domain" description="GATA-type" evidence="2">
    <location>
        <begin position="42"/>
        <end position="72"/>
    </location>
</feature>
<dbReference type="GO" id="GO:0043565">
    <property type="term" value="F:sequence-specific DNA binding"/>
    <property type="evidence" value="ECO:0007669"/>
    <property type="project" value="InterPro"/>
</dbReference>
<evidence type="ECO:0000259" key="2">
    <source>
        <dbReference type="PROSITE" id="PS50114"/>
    </source>
</evidence>
<keyword evidence="1" id="KW-0862">Zinc</keyword>
<proteinExistence type="predicted"/>
<evidence type="ECO:0000313" key="4">
    <source>
        <dbReference type="Proteomes" id="UP000078541"/>
    </source>
</evidence>
<sequence>MPGSSSATLKRVTDKFTEYFASKKKTIFQRYQEQNELKNKAQKSSESCGRCGKERHTDWKRCPATKAACNKCRKISHWEKMCKTKKVRRVEEQEDSEDSDTSPIFLRMERESTQDSREFALRAFVKEFVK</sequence>
<dbReference type="Proteomes" id="UP000078541">
    <property type="component" value="Unassembled WGS sequence"/>
</dbReference>
<evidence type="ECO:0000313" key="3">
    <source>
        <dbReference type="EMBL" id="KYN38107.1"/>
    </source>
</evidence>
<dbReference type="AlphaFoldDB" id="A0A195FD30"/>
<organism evidence="3 4">
    <name type="scientific">Trachymyrmex septentrionalis</name>
    <dbReference type="NCBI Taxonomy" id="34720"/>
    <lineage>
        <taxon>Eukaryota</taxon>
        <taxon>Metazoa</taxon>
        <taxon>Ecdysozoa</taxon>
        <taxon>Arthropoda</taxon>
        <taxon>Hexapoda</taxon>
        <taxon>Insecta</taxon>
        <taxon>Pterygota</taxon>
        <taxon>Neoptera</taxon>
        <taxon>Endopterygota</taxon>
        <taxon>Hymenoptera</taxon>
        <taxon>Apocrita</taxon>
        <taxon>Aculeata</taxon>
        <taxon>Formicoidea</taxon>
        <taxon>Formicidae</taxon>
        <taxon>Myrmicinae</taxon>
        <taxon>Trachymyrmex</taxon>
    </lineage>
</organism>
<dbReference type="GO" id="GO:0006355">
    <property type="term" value="P:regulation of DNA-templated transcription"/>
    <property type="evidence" value="ECO:0007669"/>
    <property type="project" value="InterPro"/>
</dbReference>
<keyword evidence="4" id="KW-1185">Reference proteome</keyword>